<keyword evidence="3" id="KW-0489">Methyltransferase</keyword>
<keyword evidence="1" id="KW-1133">Transmembrane helix</keyword>
<sequence length="644" mass="67364">MNYLSAHGITKRYPVGKREALTVLSGVSVAVSPGEMVSMIETGLHAGGGTLEAFASGASAVLIFSAPAGVAVTAAAARLAVDLGRAAYARWQLAGVGPAQTGLIVLTQVAAVGLAGGTFGYALTAVIAEPVIRAAFDEGAGELAEIPIISGPLTAVVTVGSTVALTLLGGARAARSAGRTPPLSALREPEPRAKPMRWWRWIVFACVCALAAWFGASLLNVTNRQQYFTFAPLVPAVLTAVVASAGPAIYAVLLRAWTGVLPARASTAWYLARHEARYHLSRSTASVTPLFAGTAVLGGLYTVMATTNASFAGTGEGAVALGSAQVALMFGGPILLAVTGAAVVIFMSNRSQGTGQALPCGSSCLPPKTGRSSCRTVHQWQHGARYPESMTDVSLVNRYRSLAARVYAADKPIGRSFGDVELYTELLRGVTGPVFEPAAGNGRVLVPLAEAGLKLVGTDPSADMLDRCRAECDARGLSVGLELGRFDTVDPEARYAAIIVPAGSIQLVLDPAQTREILAGFCTALMPGGRLIFDLDSLHALAETAPGARSWRDGDDLLTLTTVTESVDVAAQTTMSQLRYERWHGGALAETELEQFALRLWGVNEMLLLLEAVGFTEVRVHADYERDSAPSESTRVVTFEAVRG</sequence>
<organism evidence="3 4">
    <name type="scientific">Leucobacter albus</name>
    <dbReference type="NCBI Taxonomy" id="272210"/>
    <lineage>
        <taxon>Bacteria</taxon>
        <taxon>Bacillati</taxon>
        <taxon>Actinomycetota</taxon>
        <taxon>Actinomycetes</taxon>
        <taxon>Micrococcales</taxon>
        <taxon>Microbacteriaceae</taxon>
        <taxon>Leucobacter</taxon>
    </lineage>
</organism>
<comment type="caution">
    <text evidence="3">The sequence shown here is derived from an EMBL/GenBank/DDBJ whole genome shotgun (WGS) entry which is preliminary data.</text>
</comment>
<feature type="transmembrane region" description="Helical" evidence="1">
    <location>
        <begin position="21"/>
        <end position="40"/>
    </location>
</feature>
<dbReference type="GO" id="GO:0008168">
    <property type="term" value="F:methyltransferase activity"/>
    <property type="evidence" value="ECO:0007669"/>
    <property type="project" value="UniProtKB-KW"/>
</dbReference>
<feature type="transmembrane region" description="Helical" evidence="1">
    <location>
        <begin position="287"/>
        <end position="306"/>
    </location>
</feature>
<protein>
    <submittedName>
        <fullName evidence="3">Methyltransferase domain-containing protein</fullName>
    </submittedName>
</protein>
<feature type="transmembrane region" description="Helical" evidence="1">
    <location>
        <begin position="233"/>
        <end position="254"/>
    </location>
</feature>
<evidence type="ECO:0000313" key="3">
    <source>
        <dbReference type="EMBL" id="MFD1201734.1"/>
    </source>
</evidence>
<keyword evidence="1" id="KW-0812">Transmembrane</keyword>
<keyword evidence="3" id="KW-0808">Transferase</keyword>
<reference evidence="4" key="1">
    <citation type="journal article" date="2019" name="Int. J. Syst. Evol. Microbiol.">
        <title>The Global Catalogue of Microorganisms (GCM) 10K type strain sequencing project: providing services to taxonomists for standard genome sequencing and annotation.</title>
        <authorList>
            <consortium name="The Broad Institute Genomics Platform"/>
            <consortium name="The Broad Institute Genome Sequencing Center for Infectious Disease"/>
            <person name="Wu L."/>
            <person name="Ma J."/>
        </authorList>
    </citation>
    <scope>NUCLEOTIDE SEQUENCE [LARGE SCALE GENOMIC DNA]</scope>
    <source>
        <strain evidence="4">CCUG 50213</strain>
    </source>
</reference>
<keyword evidence="1" id="KW-0472">Membrane</keyword>
<feature type="domain" description="Methyltransferase" evidence="2">
    <location>
        <begin position="435"/>
        <end position="529"/>
    </location>
</feature>
<dbReference type="Proteomes" id="UP001597181">
    <property type="component" value="Unassembled WGS sequence"/>
</dbReference>
<dbReference type="SUPFAM" id="SSF53335">
    <property type="entry name" value="S-adenosyl-L-methionine-dependent methyltransferases"/>
    <property type="match status" value="1"/>
</dbReference>
<dbReference type="InterPro" id="IPR029063">
    <property type="entry name" value="SAM-dependent_MTases_sf"/>
</dbReference>
<dbReference type="EMBL" id="JBHTLY010000002">
    <property type="protein sequence ID" value="MFD1201734.1"/>
    <property type="molecule type" value="Genomic_DNA"/>
</dbReference>
<feature type="transmembrane region" description="Helical" evidence="1">
    <location>
        <begin position="60"/>
        <end position="81"/>
    </location>
</feature>
<accession>A0ABW3TND4</accession>
<evidence type="ECO:0000256" key="1">
    <source>
        <dbReference type="SAM" id="Phobius"/>
    </source>
</evidence>
<dbReference type="CDD" id="cd02440">
    <property type="entry name" value="AdoMet_MTases"/>
    <property type="match status" value="1"/>
</dbReference>
<gene>
    <name evidence="3" type="ORF">ACFQ3U_07505</name>
</gene>
<feature type="transmembrane region" description="Helical" evidence="1">
    <location>
        <begin position="148"/>
        <end position="169"/>
    </location>
</feature>
<name>A0ABW3TND4_9MICO</name>
<evidence type="ECO:0000259" key="2">
    <source>
        <dbReference type="Pfam" id="PF13649"/>
    </source>
</evidence>
<dbReference type="Pfam" id="PF13649">
    <property type="entry name" value="Methyltransf_25"/>
    <property type="match status" value="1"/>
</dbReference>
<feature type="transmembrane region" description="Helical" evidence="1">
    <location>
        <begin position="326"/>
        <end position="347"/>
    </location>
</feature>
<dbReference type="Gene3D" id="2.20.130.10">
    <property type="entry name" value="CAC2371-like domains"/>
    <property type="match status" value="1"/>
</dbReference>
<dbReference type="InterPro" id="IPR041698">
    <property type="entry name" value="Methyltransf_25"/>
</dbReference>
<dbReference type="GO" id="GO:0032259">
    <property type="term" value="P:methylation"/>
    <property type="evidence" value="ECO:0007669"/>
    <property type="project" value="UniProtKB-KW"/>
</dbReference>
<keyword evidence="4" id="KW-1185">Reference proteome</keyword>
<feature type="transmembrane region" description="Helical" evidence="1">
    <location>
        <begin position="102"/>
        <end position="128"/>
    </location>
</feature>
<dbReference type="RefSeq" id="WP_343957662.1">
    <property type="nucleotide sequence ID" value="NZ_BAAAKZ010000002.1"/>
</dbReference>
<proteinExistence type="predicted"/>
<dbReference type="Gene3D" id="3.40.50.150">
    <property type="entry name" value="Vaccinia Virus protein VP39"/>
    <property type="match status" value="1"/>
</dbReference>
<feature type="transmembrane region" description="Helical" evidence="1">
    <location>
        <begin position="201"/>
        <end position="221"/>
    </location>
</feature>
<evidence type="ECO:0000313" key="4">
    <source>
        <dbReference type="Proteomes" id="UP001597181"/>
    </source>
</evidence>